<feature type="signal peptide" evidence="7">
    <location>
        <begin position="1"/>
        <end position="25"/>
    </location>
</feature>
<evidence type="ECO:0000256" key="1">
    <source>
        <dbReference type="ARBA" id="ARBA00009646"/>
    </source>
</evidence>
<dbReference type="SUPFAM" id="SSF51445">
    <property type="entry name" value="(Trans)glycosidases"/>
    <property type="match status" value="1"/>
</dbReference>
<dbReference type="eggNOG" id="COG4833">
    <property type="taxonomic scope" value="Bacteria"/>
</dbReference>
<dbReference type="OrthoDB" id="954626at2"/>
<dbReference type="STRING" id="1166018.FAES_1480"/>
<dbReference type="Proteomes" id="UP000011058">
    <property type="component" value="Chromosome"/>
</dbReference>
<evidence type="ECO:0000259" key="9">
    <source>
        <dbReference type="PROSITE" id="PS51910"/>
    </source>
</evidence>
<evidence type="ECO:0000256" key="4">
    <source>
        <dbReference type="ARBA" id="ARBA00023295"/>
    </source>
</evidence>
<accession>I0K5T7</accession>
<evidence type="ECO:0000256" key="7">
    <source>
        <dbReference type="SAM" id="SignalP"/>
    </source>
</evidence>
<gene>
    <name evidence="10" type="ORF">FAES_1480</name>
</gene>
<dbReference type="InterPro" id="IPR001064">
    <property type="entry name" value="Beta/gamma_crystallin"/>
</dbReference>
<dbReference type="SUPFAM" id="SSF49695">
    <property type="entry name" value="gamma-Crystallin-like"/>
    <property type="match status" value="1"/>
</dbReference>
<dbReference type="EC" id="3.2.1.96" evidence="10"/>
<dbReference type="AlphaFoldDB" id="I0K5T7"/>
<keyword evidence="7" id="KW-0732">Signal</keyword>
<evidence type="ECO:0000256" key="3">
    <source>
        <dbReference type="ARBA" id="ARBA00022801"/>
    </source>
</evidence>
<dbReference type="InterPro" id="IPR011024">
    <property type="entry name" value="G_crystallin-like"/>
</dbReference>
<dbReference type="GO" id="GO:0005975">
    <property type="term" value="P:carbohydrate metabolic process"/>
    <property type="evidence" value="ECO:0007669"/>
    <property type="project" value="InterPro"/>
</dbReference>
<feature type="chain" id="PRO_5003631143" evidence="7">
    <location>
        <begin position="26"/>
        <end position="418"/>
    </location>
</feature>
<evidence type="ECO:0000256" key="5">
    <source>
        <dbReference type="RuleBase" id="RU000489"/>
    </source>
</evidence>
<protein>
    <submittedName>
        <fullName evidence="10">Mannosyl-glycoproteinendo-beta-N-acetylglucosamin idase</fullName>
        <ecNumber evidence="10">3.2.1.96</ecNumber>
    </submittedName>
</protein>
<dbReference type="InterPro" id="IPR001579">
    <property type="entry name" value="Glyco_hydro_18_chit_AS"/>
</dbReference>
<keyword evidence="3 5" id="KW-0378">Hydrolase</keyword>
<dbReference type="NCBIfam" id="NF045482">
    <property type="entry name" value="Endoglyc_H"/>
    <property type="match status" value="1"/>
</dbReference>
<dbReference type="PATRIC" id="fig|1166018.3.peg.3214"/>
<dbReference type="PROSITE" id="PS50915">
    <property type="entry name" value="CRYSTALLIN_BETA_GAMMA"/>
    <property type="match status" value="1"/>
</dbReference>
<evidence type="ECO:0000256" key="2">
    <source>
        <dbReference type="ARBA" id="ARBA00022737"/>
    </source>
</evidence>
<dbReference type="PROSITE" id="PS51910">
    <property type="entry name" value="GH18_2"/>
    <property type="match status" value="1"/>
</dbReference>
<dbReference type="Gene3D" id="2.60.20.10">
    <property type="entry name" value="Crystallins"/>
    <property type="match status" value="1"/>
</dbReference>
<sequence length="418" mass="44708">MKTTTKAFFGRIAFLGTLFSLSFWACKVEDPVPSSEKNDAGARSAKNAIGLTANAIGVNGPKAVCYVEVNNNDIRNVGKYYLASGQQLFDIGIIFAANINYNTATQKAELYFNNQVANVLTNKATYIQPLQAKGIKVLLSILGNHQGAGICNFPTQAAANDFAQQLANAVNTYGLDGIDFDDEYADYGTNGTGQPNSYSFVYLVTALRNLLPNKLISFYYYGPAASRLSYNSVTVGSKVNYSWNAIYGTYSVPNVPGLTSANLGPAAIDIQSTASSTATSLAQRTKTDGYGVYLTYNLPNTNVSGYLSGVSNALYGQSTVYNDGTGTTTSGVKFFTDINYGGAATSTIPKGNYTLSQLQSYGFVNDWASSVTIPAGWTVTLYEHDNFAGTSWTLTANKADFTTMSPNANDKVSSVKIQ</sequence>
<proteinExistence type="inferred from homology"/>
<dbReference type="InterPro" id="IPR054861">
    <property type="entry name" value="Endoglyc_H"/>
</dbReference>
<organism evidence="10 11">
    <name type="scientific">Fibrella aestuarina BUZ 2</name>
    <dbReference type="NCBI Taxonomy" id="1166018"/>
    <lineage>
        <taxon>Bacteria</taxon>
        <taxon>Pseudomonadati</taxon>
        <taxon>Bacteroidota</taxon>
        <taxon>Cytophagia</taxon>
        <taxon>Cytophagales</taxon>
        <taxon>Spirosomataceae</taxon>
        <taxon>Fibrella</taxon>
    </lineage>
</organism>
<evidence type="ECO:0000259" key="8">
    <source>
        <dbReference type="PROSITE" id="PS50915"/>
    </source>
</evidence>
<evidence type="ECO:0000256" key="6">
    <source>
        <dbReference type="RuleBase" id="RU004453"/>
    </source>
</evidence>
<dbReference type="HOGENOM" id="CLU_656807_0_0_10"/>
<dbReference type="PROSITE" id="PS01095">
    <property type="entry name" value="GH18_1"/>
    <property type="match status" value="1"/>
</dbReference>
<evidence type="ECO:0000313" key="10">
    <source>
        <dbReference type="EMBL" id="CCG99490.1"/>
    </source>
</evidence>
<comment type="similarity">
    <text evidence="6">Belongs to the glycosyl hydrolase 18 family.</text>
</comment>
<dbReference type="EMBL" id="HE796683">
    <property type="protein sequence ID" value="CCG99490.1"/>
    <property type="molecule type" value="Genomic_DNA"/>
</dbReference>
<dbReference type="InterPro" id="IPR001223">
    <property type="entry name" value="Glyco_hydro18_cat"/>
</dbReference>
<keyword evidence="4 5" id="KW-0326">Glycosidase</keyword>
<dbReference type="InterPro" id="IPR017853">
    <property type="entry name" value="GH"/>
</dbReference>
<name>I0K5T7_9BACT</name>
<feature type="domain" description="Beta/gamma crystallin 'Greek key'" evidence="8">
    <location>
        <begin position="377"/>
        <end position="418"/>
    </location>
</feature>
<reference evidence="10 11" key="1">
    <citation type="journal article" date="2012" name="J. Bacteriol.">
        <title>Genome Sequence of Fibrella aestuarina BUZ 2T, a Filamentous Marine Bacterium.</title>
        <authorList>
            <person name="Filippini M."/>
            <person name="Qi W."/>
            <person name="Blom J."/>
            <person name="Goesmann A."/>
            <person name="Smits T.H."/>
            <person name="Bagheri H.C."/>
        </authorList>
    </citation>
    <scope>NUCLEOTIDE SEQUENCE [LARGE SCALE GENOMIC DNA]</scope>
    <source>
        <strain evidence="11">BUZ 2T</strain>
    </source>
</reference>
<evidence type="ECO:0000313" key="11">
    <source>
        <dbReference type="Proteomes" id="UP000011058"/>
    </source>
</evidence>
<feature type="domain" description="GH18" evidence="9">
    <location>
        <begin position="61"/>
        <end position="317"/>
    </location>
</feature>
<dbReference type="KEGG" id="fae:FAES_1480"/>
<dbReference type="GO" id="GO:0033925">
    <property type="term" value="F:mannosyl-glycoprotein endo-beta-N-acetylglucosaminidase activity"/>
    <property type="evidence" value="ECO:0007669"/>
    <property type="project" value="UniProtKB-EC"/>
</dbReference>
<dbReference type="eggNOG" id="COG3325">
    <property type="taxonomic scope" value="Bacteria"/>
</dbReference>
<keyword evidence="2" id="KW-0677">Repeat</keyword>
<dbReference type="Pfam" id="PF00704">
    <property type="entry name" value="Glyco_hydro_18"/>
    <property type="match status" value="1"/>
</dbReference>
<keyword evidence="11" id="KW-1185">Reference proteome</keyword>
<comment type="similarity">
    <text evidence="1">Belongs to the beta/gamma-crystallin family.</text>
</comment>
<dbReference type="Gene3D" id="3.20.20.80">
    <property type="entry name" value="Glycosidases"/>
    <property type="match status" value="1"/>
</dbReference>
<dbReference type="SMART" id="SM00247">
    <property type="entry name" value="XTALbg"/>
    <property type="match status" value="1"/>
</dbReference>
<dbReference type="RefSeq" id="WP_015330589.1">
    <property type="nucleotide sequence ID" value="NC_020054.1"/>
</dbReference>